<evidence type="ECO:0000256" key="6">
    <source>
        <dbReference type="ARBA" id="ARBA00023242"/>
    </source>
</evidence>
<evidence type="ECO:0000256" key="2">
    <source>
        <dbReference type="ARBA" id="ARBA00022723"/>
    </source>
</evidence>
<dbReference type="GO" id="GO:0071036">
    <property type="term" value="P:nuclear polyadenylation-dependent snoRNA catabolic process"/>
    <property type="evidence" value="ECO:0007669"/>
    <property type="project" value="TreeGrafter"/>
</dbReference>
<evidence type="ECO:0000256" key="7">
    <source>
        <dbReference type="ARBA" id="ARBA00041190"/>
    </source>
</evidence>
<dbReference type="GO" id="GO:0003723">
    <property type="term" value="F:RNA binding"/>
    <property type="evidence" value="ECO:0007669"/>
    <property type="project" value="TreeGrafter"/>
</dbReference>
<dbReference type="InterPro" id="IPR001878">
    <property type="entry name" value="Znf_CCHC"/>
</dbReference>
<reference evidence="12" key="1">
    <citation type="submission" date="2021-12" db="EMBL/GenBank/DDBJ databases">
        <authorList>
            <person name="King R."/>
        </authorList>
    </citation>
    <scope>NUCLEOTIDE SEQUENCE</scope>
</reference>
<dbReference type="GO" id="GO:0071037">
    <property type="term" value="P:nuclear polyadenylation-dependent snRNA catabolic process"/>
    <property type="evidence" value="ECO:0007669"/>
    <property type="project" value="TreeGrafter"/>
</dbReference>
<dbReference type="GO" id="GO:0008270">
    <property type="term" value="F:zinc ion binding"/>
    <property type="evidence" value="ECO:0007669"/>
    <property type="project" value="UniProtKB-KW"/>
</dbReference>
<evidence type="ECO:0000256" key="3">
    <source>
        <dbReference type="ARBA" id="ARBA00022737"/>
    </source>
</evidence>
<feature type="domain" description="CCHC-type" evidence="11">
    <location>
        <begin position="643"/>
        <end position="657"/>
    </location>
</feature>
<evidence type="ECO:0000259" key="11">
    <source>
        <dbReference type="PROSITE" id="PS50158"/>
    </source>
</evidence>
<dbReference type="Proteomes" id="UP001154078">
    <property type="component" value="Chromosome 8"/>
</dbReference>
<evidence type="ECO:0000313" key="12">
    <source>
        <dbReference type="EMBL" id="CAH0562915.1"/>
    </source>
</evidence>
<evidence type="ECO:0000256" key="1">
    <source>
        <dbReference type="ARBA" id="ARBA00004123"/>
    </source>
</evidence>
<dbReference type="GO" id="GO:0071039">
    <property type="term" value="P:nuclear polyadenylation-dependent CUT catabolic process"/>
    <property type="evidence" value="ECO:0007669"/>
    <property type="project" value="TreeGrafter"/>
</dbReference>
<evidence type="ECO:0000256" key="4">
    <source>
        <dbReference type="ARBA" id="ARBA00022771"/>
    </source>
</evidence>
<dbReference type="AlphaFoldDB" id="A0A9P0BGJ7"/>
<dbReference type="PANTHER" id="PTHR46543">
    <property type="entry name" value="ZINC FINGER CCHC DOMAIN-CONTAINING PROTEIN 7"/>
    <property type="match status" value="1"/>
</dbReference>
<dbReference type="PANTHER" id="PTHR46543:SF1">
    <property type="entry name" value="ZINC FINGER CCHC DOMAIN-CONTAINING PROTEIN 7"/>
    <property type="match status" value="1"/>
</dbReference>
<keyword evidence="5" id="KW-0862">Zinc</keyword>
<sequence>MNLNLKSVAKRIHFSPEDDLHLAREVVGQKPFEDPGRWHLIQINIMQISGKSDGEDPVPVGVGGDEAGPSRSLTDNCKALAEKQPKRQGKGIARYVEGRRDSVESIDLVWDEEMQKSVPKKTDTAFPKPFGTIARSFSFKTASTSTKNKKRKVMDTSLRETEPVYNTKESSEAFVLMEAIEVISKLSKTLCKQVEQNTKREIKEIVPKLEHQVALMNRLSIQSWLEKHRYEGIPKMLFDGETQTEERDAINATRMQMADQGTQTEAAGPPERGRKLVIQRVPLKHKIPEGTATLTWTTAEAFARDYPDGEIPKPGQVVAVKRRIISSVGEKNVKESSTTTWLLMQESGGEPMECRRVRQTCFKGIADKLLREGTSKMAIRMMQGVALEEEIVEAIGHVKLEVMLMGEWKQSTWSEAVKGSRGKEGAVSAASAQEREKPSRMVRKPKPGTVTISTKEKGYEETLREVRKLTKEDGGEARIKNIRESRAGNVILETDGEETASKLVVTLQTLKARAVRDTGGAEVVGMDALATKEEVGEALKAALGADATMAELTVIAMRATYGRTQAARFTASKTAVSRLVEIGRIRVGPVVCRIRETVEDDRCYKCQESGHRAAECKGPDRSTCCFRCGKPGHKARACTDSKRCLRCGRDGHRTSECELETTQNDKENVPLNVPSTSLVEEDLNIRENSKENEIFHEKNSQCTLKLQGKVLICIRHMYIKLTFVRQGFAEKQHPVFADLHDGHLPHNQLATPYKKVLADFNVMYPDKEFGLHANLDKEIAIIIEHFKETKVAIIKKFLNLVQTEQNAETDQEEILFKELFEEQEESLENSIEDETIKNINRNKEPVFCNPLIIASQADIKDILEAIDPFKGEVNERLYGLQLQVERLENLILNPTQPLIEEGEENLELFPLSTITGVNNFERKLTNENSKKKMIIHLKKIVGSGFVY</sequence>
<evidence type="ECO:0000256" key="5">
    <source>
        <dbReference type="ARBA" id="ARBA00022833"/>
    </source>
</evidence>
<evidence type="ECO:0000313" key="13">
    <source>
        <dbReference type="Proteomes" id="UP001154078"/>
    </source>
</evidence>
<dbReference type="InterPro" id="IPR036875">
    <property type="entry name" value="Znf_CCHC_sf"/>
</dbReference>
<keyword evidence="13" id="KW-1185">Reference proteome</keyword>
<comment type="subcellular location">
    <subcellularLocation>
        <location evidence="1">Nucleus</location>
    </subcellularLocation>
</comment>
<name>A0A9P0BGJ7_BRAAE</name>
<dbReference type="GO" id="GO:0071035">
    <property type="term" value="P:nuclear polyadenylation-dependent rRNA catabolic process"/>
    <property type="evidence" value="ECO:0007669"/>
    <property type="project" value="TreeGrafter"/>
</dbReference>
<accession>A0A9P0BGJ7</accession>
<dbReference type="InterPro" id="IPR051644">
    <property type="entry name" value="TRAMP_AT-DNA-binding"/>
</dbReference>
<dbReference type="Gene3D" id="4.10.60.10">
    <property type="entry name" value="Zinc finger, CCHC-type"/>
    <property type="match status" value="1"/>
</dbReference>
<evidence type="ECO:0000256" key="8">
    <source>
        <dbReference type="ARBA" id="ARBA00043023"/>
    </source>
</evidence>
<gene>
    <name evidence="12" type="ORF">MELIAE_LOCUS11928</name>
</gene>
<keyword evidence="2" id="KW-0479">Metal-binding</keyword>
<dbReference type="SUPFAM" id="SSF57756">
    <property type="entry name" value="Retrovirus zinc finger-like domains"/>
    <property type="match status" value="1"/>
</dbReference>
<dbReference type="Pfam" id="PF00098">
    <property type="entry name" value="zf-CCHC"/>
    <property type="match status" value="1"/>
</dbReference>
<feature type="domain" description="CCHC-type" evidence="11">
    <location>
        <begin position="625"/>
        <end position="640"/>
    </location>
</feature>
<feature type="domain" description="CCHC-type" evidence="11">
    <location>
        <begin position="602"/>
        <end position="617"/>
    </location>
</feature>
<evidence type="ECO:0000256" key="10">
    <source>
        <dbReference type="SAM" id="MobiDB-lite"/>
    </source>
</evidence>
<proteinExistence type="predicted"/>
<dbReference type="OrthoDB" id="6811559at2759"/>
<dbReference type="GO" id="GO:0071031">
    <property type="term" value="P:nuclear mRNA surveillance of mRNA 3'-end processing"/>
    <property type="evidence" value="ECO:0007669"/>
    <property type="project" value="TreeGrafter"/>
</dbReference>
<dbReference type="EMBL" id="OV121139">
    <property type="protein sequence ID" value="CAH0562915.1"/>
    <property type="molecule type" value="Genomic_DNA"/>
</dbReference>
<protein>
    <recommendedName>
        <fullName evidence="7">Zinc finger CCHC domain-containing protein 7</fullName>
    </recommendedName>
    <alternativeName>
        <fullName evidence="8">TRAMP-like complex RNA-binding factor ZCCHC7</fullName>
    </alternativeName>
</protein>
<dbReference type="GO" id="GO:0071038">
    <property type="term" value="P:TRAMP-dependent tRNA surveillance pathway"/>
    <property type="evidence" value="ECO:0007669"/>
    <property type="project" value="TreeGrafter"/>
</dbReference>
<feature type="region of interest" description="Disordered" evidence="10">
    <location>
        <begin position="417"/>
        <end position="447"/>
    </location>
</feature>
<dbReference type="SMART" id="SM00343">
    <property type="entry name" value="ZnF_C2HC"/>
    <property type="match status" value="3"/>
</dbReference>
<dbReference type="GO" id="GO:0031499">
    <property type="term" value="C:TRAMP complex"/>
    <property type="evidence" value="ECO:0007669"/>
    <property type="project" value="TreeGrafter"/>
</dbReference>
<keyword evidence="3" id="KW-0677">Repeat</keyword>
<keyword evidence="6" id="KW-0539">Nucleus</keyword>
<organism evidence="12 13">
    <name type="scientific">Brassicogethes aeneus</name>
    <name type="common">Rape pollen beetle</name>
    <name type="synonym">Meligethes aeneus</name>
    <dbReference type="NCBI Taxonomy" id="1431903"/>
    <lineage>
        <taxon>Eukaryota</taxon>
        <taxon>Metazoa</taxon>
        <taxon>Ecdysozoa</taxon>
        <taxon>Arthropoda</taxon>
        <taxon>Hexapoda</taxon>
        <taxon>Insecta</taxon>
        <taxon>Pterygota</taxon>
        <taxon>Neoptera</taxon>
        <taxon>Endopterygota</taxon>
        <taxon>Coleoptera</taxon>
        <taxon>Polyphaga</taxon>
        <taxon>Cucujiformia</taxon>
        <taxon>Nitidulidae</taxon>
        <taxon>Meligethinae</taxon>
        <taxon>Brassicogethes</taxon>
    </lineage>
</organism>
<evidence type="ECO:0000256" key="9">
    <source>
        <dbReference type="PROSITE-ProRule" id="PRU00047"/>
    </source>
</evidence>
<dbReference type="PROSITE" id="PS50158">
    <property type="entry name" value="ZF_CCHC"/>
    <property type="match status" value="3"/>
</dbReference>
<keyword evidence="4 9" id="KW-0863">Zinc-finger</keyword>